<sequence length="126" mass="13813">IWAVLEESGPVGSSSPGGVSSSHGGSIIGSLVVRQPPPKRQREQEPVIDLEAFEKPFMFPRVFSDKGFLEKHPSMVADVERSIILDMGPAAHQDQLVQDTFALMRLLETALVLNDEKGSSTRELEK</sequence>
<feature type="region of interest" description="Disordered" evidence="1">
    <location>
        <begin position="1"/>
        <end position="45"/>
    </location>
</feature>
<name>A0A392RPI7_9FABA</name>
<feature type="non-terminal residue" evidence="2">
    <location>
        <position position="1"/>
    </location>
</feature>
<dbReference type="AlphaFoldDB" id="A0A392RPI7"/>
<feature type="compositionally biased region" description="Low complexity" evidence="1">
    <location>
        <begin position="8"/>
        <end position="34"/>
    </location>
</feature>
<protein>
    <submittedName>
        <fullName evidence="2">Uncharacterized protein</fullName>
    </submittedName>
</protein>
<organism evidence="2 3">
    <name type="scientific">Trifolium medium</name>
    <dbReference type="NCBI Taxonomy" id="97028"/>
    <lineage>
        <taxon>Eukaryota</taxon>
        <taxon>Viridiplantae</taxon>
        <taxon>Streptophyta</taxon>
        <taxon>Embryophyta</taxon>
        <taxon>Tracheophyta</taxon>
        <taxon>Spermatophyta</taxon>
        <taxon>Magnoliopsida</taxon>
        <taxon>eudicotyledons</taxon>
        <taxon>Gunneridae</taxon>
        <taxon>Pentapetalae</taxon>
        <taxon>rosids</taxon>
        <taxon>fabids</taxon>
        <taxon>Fabales</taxon>
        <taxon>Fabaceae</taxon>
        <taxon>Papilionoideae</taxon>
        <taxon>50 kb inversion clade</taxon>
        <taxon>NPAAA clade</taxon>
        <taxon>Hologalegina</taxon>
        <taxon>IRL clade</taxon>
        <taxon>Trifolieae</taxon>
        <taxon>Trifolium</taxon>
    </lineage>
</organism>
<feature type="non-terminal residue" evidence="2">
    <location>
        <position position="126"/>
    </location>
</feature>
<dbReference type="Proteomes" id="UP000265520">
    <property type="component" value="Unassembled WGS sequence"/>
</dbReference>
<reference evidence="2 3" key="1">
    <citation type="journal article" date="2018" name="Front. Plant Sci.">
        <title>Red Clover (Trifolium pratense) and Zigzag Clover (T. medium) - A Picture of Genomic Similarities and Differences.</title>
        <authorList>
            <person name="Dluhosova J."/>
            <person name="Istvanek J."/>
            <person name="Nedelnik J."/>
            <person name="Repkova J."/>
        </authorList>
    </citation>
    <scope>NUCLEOTIDE SEQUENCE [LARGE SCALE GENOMIC DNA]</scope>
    <source>
        <strain evidence="3">cv. 10/8</strain>
        <tissue evidence="2">Leaf</tissue>
    </source>
</reference>
<evidence type="ECO:0000256" key="1">
    <source>
        <dbReference type="SAM" id="MobiDB-lite"/>
    </source>
</evidence>
<evidence type="ECO:0000313" key="3">
    <source>
        <dbReference type="Proteomes" id="UP000265520"/>
    </source>
</evidence>
<proteinExistence type="predicted"/>
<evidence type="ECO:0000313" key="2">
    <source>
        <dbReference type="EMBL" id="MCI38229.1"/>
    </source>
</evidence>
<dbReference type="EMBL" id="LXQA010253387">
    <property type="protein sequence ID" value="MCI38229.1"/>
    <property type="molecule type" value="Genomic_DNA"/>
</dbReference>
<accession>A0A392RPI7</accession>
<keyword evidence="3" id="KW-1185">Reference proteome</keyword>
<comment type="caution">
    <text evidence="2">The sequence shown here is derived from an EMBL/GenBank/DDBJ whole genome shotgun (WGS) entry which is preliminary data.</text>
</comment>